<feature type="coiled-coil region" evidence="1">
    <location>
        <begin position="193"/>
        <end position="220"/>
    </location>
</feature>
<evidence type="ECO:0000256" key="1">
    <source>
        <dbReference type="SAM" id="Coils"/>
    </source>
</evidence>
<keyword evidence="3" id="KW-1185">Reference proteome</keyword>
<evidence type="ECO:0000313" key="2">
    <source>
        <dbReference type="EMBL" id="PRY74362.1"/>
    </source>
</evidence>
<comment type="caution">
    <text evidence="2">The sequence shown here is derived from an EMBL/GenBank/DDBJ whole genome shotgun (WGS) entry which is preliminary data.</text>
</comment>
<organism evidence="2 3">
    <name type="scientific">Alkalibacterium olivapovliticus</name>
    <dbReference type="NCBI Taxonomy" id="99907"/>
    <lineage>
        <taxon>Bacteria</taxon>
        <taxon>Bacillati</taxon>
        <taxon>Bacillota</taxon>
        <taxon>Bacilli</taxon>
        <taxon>Lactobacillales</taxon>
        <taxon>Carnobacteriaceae</taxon>
        <taxon>Alkalibacterium</taxon>
    </lineage>
</organism>
<keyword evidence="1" id="KW-0175">Coiled coil</keyword>
<name>A0A2T0VTF7_9LACT</name>
<dbReference type="EMBL" id="PVTO01000043">
    <property type="protein sequence ID" value="PRY74362.1"/>
    <property type="molecule type" value="Genomic_DNA"/>
</dbReference>
<dbReference type="RefSeq" id="WP_245920595.1">
    <property type="nucleotide sequence ID" value="NZ_PVTO01000043.1"/>
</dbReference>
<dbReference type="Proteomes" id="UP000238205">
    <property type="component" value="Unassembled WGS sequence"/>
</dbReference>
<reference evidence="2 3" key="1">
    <citation type="submission" date="2018-03" db="EMBL/GenBank/DDBJ databases">
        <title>Genomic Encyclopedia of Archaeal and Bacterial Type Strains, Phase II (KMG-II): from individual species to whole genera.</title>
        <authorList>
            <person name="Goeker M."/>
        </authorList>
    </citation>
    <scope>NUCLEOTIDE SEQUENCE [LARGE SCALE GENOMIC DNA]</scope>
    <source>
        <strain evidence="2 3">DSM 13175</strain>
    </source>
</reference>
<gene>
    <name evidence="2" type="ORF">CLV38_1439</name>
</gene>
<accession>A0A2T0VTF7</accession>
<proteinExistence type="predicted"/>
<sequence length="297" mass="35975">MNEKLNDYNDLVNLSYDEAVHRLLHKHGGSNDDYYREKSYDRFLKKEIKSITKGKYARTAEGLFCHHVAEDRYLNLANKEFIIKYKYPFTLHTKDKLVFCDLFEHLILHALIAKETNGEFGLPGYLTYIYPMIIEWYVGQRKPQKKEWMKNCHERAYLNPEETKQLLRTIDLLLPLRFQNKKEIVYVPPEEIRKRMIENKKKREKEYEEAMENRRLQEIKKREERTKDFYREYPDFEKLDITFDSSRKKIIAKLYDLDYSTEFQNKKELEKAMKPVIKDTLLEQLYSAILREKNQSG</sequence>
<protein>
    <submittedName>
        <fullName evidence="2">Uncharacterized protein</fullName>
    </submittedName>
</protein>
<dbReference type="AlphaFoldDB" id="A0A2T0VTF7"/>
<evidence type="ECO:0000313" key="3">
    <source>
        <dbReference type="Proteomes" id="UP000238205"/>
    </source>
</evidence>